<evidence type="ECO:0000313" key="1">
    <source>
        <dbReference type="EMBL" id="KAG5410135.1"/>
    </source>
</evidence>
<gene>
    <name evidence="1" type="primary">A02p028440.1_BraROA</name>
    <name evidence="1" type="ORF">IGI04_006454</name>
</gene>
<dbReference type="Proteomes" id="UP000823674">
    <property type="component" value="Chromosome A02"/>
</dbReference>
<organism evidence="1 2">
    <name type="scientific">Brassica rapa subsp. trilocularis</name>
    <dbReference type="NCBI Taxonomy" id="1813537"/>
    <lineage>
        <taxon>Eukaryota</taxon>
        <taxon>Viridiplantae</taxon>
        <taxon>Streptophyta</taxon>
        <taxon>Embryophyta</taxon>
        <taxon>Tracheophyta</taxon>
        <taxon>Spermatophyta</taxon>
        <taxon>Magnoliopsida</taxon>
        <taxon>eudicotyledons</taxon>
        <taxon>Gunneridae</taxon>
        <taxon>Pentapetalae</taxon>
        <taxon>rosids</taxon>
        <taxon>malvids</taxon>
        <taxon>Brassicales</taxon>
        <taxon>Brassicaceae</taxon>
        <taxon>Brassiceae</taxon>
        <taxon>Brassica</taxon>
    </lineage>
</organism>
<accession>A0ABQ7NGW9</accession>
<name>A0ABQ7NGW9_BRACM</name>
<dbReference type="EMBL" id="JADBGQ010000002">
    <property type="protein sequence ID" value="KAG5410135.1"/>
    <property type="molecule type" value="Genomic_DNA"/>
</dbReference>
<sequence length="82" mass="9457">MLTKDKSLFVIEHLDLTFCPSLNLLGMNQFSASHGLVDKQNMRKRKGNTMIDCLLSLQETHETQHDYYTDIVIKGFVVVTRK</sequence>
<proteinExistence type="predicted"/>
<comment type="caution">
    <text evidence="1">The sequence shown here is derived from an EMBL/GenBank/DDBJ whole genome shotgun (WGS) entry which is preliminary data.</text>
</comment>
<reference evidence="1 2" key="1">
    <citation type="submission" date="2021-03" db="EMBL/GenBank/DDBJ databases">
        <authorList>
            <person name="King G.J."/>
            <person name="Bancroft I."/>
            <person name="Baten A."/>
            <person name="Bloomfield J."/>
            <person name="Borpatragohain P."/>
            <person name="He Z."/>
            <person name="Irish N."/>
            <person name="Irwin J."/>
            <person name="Liu K."/>
            <person name="Mauleon R.P."/>
            <person name="Moore J."/>
            <person name="Morris R."/>
            <person name="Ostergaard L."/>
            <person name="Wang B."/>
            <person name="Wells R."/>
        </authorList>
    </citation>
    <scope>NUCLEOTIDE SEQUENCE [LARGE SCALE GENOMIC DNA]</scope>
    <source>
        <strain evidence="1">R-o-18</strain>
        <tissue evidence="1">Leaf</tissue>
    </source>
</reference>
<evidence type="ECO:0000313" key="2">
    <source>
        <dbReference type="Proteomes" id="UP000823674"/>
    </source>
</evidence>
<keyword evidence="2" id="KW-1185">Reference proteome</keyword>
<protein>
    <submittedName>
        <fullName evidence="1">Uncharacterized protein</fullName>
    </submittedName>
</protein>